<dbReference type="EMBL" id="BPVZ01000107">
    <property type="protein sequence ID" value="GKV34725.1"/>
    <property type="molecule type" value="Genomic_DNA"/>
</dbReference>
<dbReference type="AlphaFoldDB" id="A0AAV5LCE4"/>
<keyword evidence="2" id="KW-1003">Cell membrane</keyword>
<evidence type="ECO:0000259" key="8">
    <source>
        <dbReference type="PROSITE" id="PS01031"/>
    </source>
</evidence>
<dbReference type="PANTHER" id="PTHR43670">
    <property type="entry name" value="HEAT SHOCK PROTEIN 26"/>
    <property type="match status" value="1"/>
</dbReference>
<comment type="caution">
    <text evidence="9">The sequence shown here is derived from an EMBL/GenBank/DDBJ whole genome shotgun (WGS) entry which is preliminary data.</text>
</comment>
<dbReference type="Gene3D" id="2.60.40.790">
    <property type="match status" value="1"/>
</dbReference>
<evidence type="ECO:0000313" key="10">
    <source>
        <dbReference type="Proteomes" id="UP001054252"/>
    </source>
</evidence>
<dbReference type="InterPro" id="IPR008978">
    <property type="entry name" value="HSP20-like_chaperone"/>
</dbReference>
<dbReference type="PANTHER" id="PTHR43670:SF130">
    <property type="entry name" value="INACTIVE PROTEIN RESTRICTED TEV MOVEMENT 2-LIKE"/>
    <property type="match status" value="1"/>
</dbReference>
<dbReference type="Pfam" id="PF00011">
    <property type="entry name" value="HSP20"/>
    <property type="match status" value="1"/>
</dbReference>
<feature type="transmembrane region" description="Helical" evidence="7">
    <location>
        <begin position="195"/>
        <end position="214"/>
    </location>
</feature>
<keyword evidence="7" id="KW-0812">Transmembrane</keyword>
<organism evidence="9 10">
    <name type="scientific">Rubroshorea leprosula</name>
    <dbReference type="NCBI Taxonomy" id="152421"/>
    <lineage>
        <taxon>Eukaryota</taxon>
        <taxon>Viridiplantae</taxon>
        <taxon>Streptophyta</taxon>
        <taxon>Embryophyta</taxon>
        <taxon>Tracheophyta</taxon>
        <taxon>Spermatophyta</taxon>
        <taxon>Magnoliopsida</taxon>
        <taxon>eudicotyledons</taxon>
        <taxon>Gunneridae</taxon>
        <taxon>Pentapetalae</taxon>
        <taxon>rosids</taxon>
        <taxon>malvids</taxon>
        <taxon>Malvales</taxon>
        <taxon>Dipterocarpaceae</taxon>
        <taxon>Rubroshorea</taxon>
    </lineage>
</organism>
<dbReference type="SUPFAM" id="SSF49764">
    <property type="entry name" value="HSP20-like chaperones"/>
    <property type="match status" value="1"/>
</dbReference>
<comment type="subcellular location">
    <subcellularLocation>
        <location evidence="1">Cell membrane</location>
        <topology evidence="1">Single-pass membrane protein</topology>
    </subcellularLocation>
</comment>
<keyword evidence="7" id="KW-1133">Transmembrane helix</keyword>
<protein>
    <recommendedName>
        <fullName evidence="8">SHSP domain-containing protein</fullName>
    </recommendedName>
</protein>
<evidence type="ECO:0000256" key="6">
    <source>
        <dbReference type="SAM" id="MobiDB-lite"/>
    </source>
</evidence>
<feature type="compositionally biased region" description="Basic and acidic residues" evidence="6">
    <location>
        <begin position="107"/>
        <end position="121"/>
    </location>
</feature>
<dbReference type="Proteomes" id="UP001054252">
    <property type="component" value="Unassembled WGS sequence"/>
</dbReference>
<comment type="similarity">
    <text evidence="4 5">Belongs to the small heat shock protein (HSP20) family.</text>
</comment>
<evidence type="ECO:0000256" key="3">
    <source>
        <dbReference type="ARBA" id="ARBA00022821"/>
    </source>
</evidence>
<keyword evidence="10" id="KW-1185">Reference proteome</keyword>
<evidence type="ECO:0000313" key="9">
    <source>
        <dbReference type="EMBL" id="GKV34725.1"/>
    </source>
</evidence>
<dbReference type="CDD" id="cd06464">
    <property type="entry name" value="ACD_sHsps-like"/>
    <property type="match status" value="1"/>
</dbReference>
<dbReference type="GO" id="GO:0006952">
    <property type="term" value="P:defense response"/>
    <property type="evidence" value="ECO:0007669"/>
    <property type="project" value="UniProtKB-KW"/>
</dbReference>
<evidence type="ECO:0000256" key="5">
    <source>
        <dbReference type="RuleBase" id="RU003616"/>
    </source>
</evidence>
<dbReference type="GO" id="GO:0034605">
    <property type="term" value="P:cellular response to heat"/>
    <property type="evidence" value="ECO:0007669"/>
    <property type="project" value="TreeGrafter"/>
</dbReference>
<evidence type="ECO:0000256" key="7">
    <source>
        <dbReference type="SAM" id="Phobius"/>
    </source>
</evidence>
<dbReference type="GO" id="GO:0005886">
    <property type="term" value="C:plasma membrane"/>
    <property type="evidence" value="ECO:0007669"/>
    <property type="project" value="UniProtKB-SubCell"/>
</dbReference>
<dbReference type="PROSITE" id="PS01031">
    <property type="entry name" value="SHSP"/>
    <property type="match status" value="1"/>
</dbReference>
<feature type="compositionally biased region" description="Basic and acidic residues" evidence="6">
    <location>
        <begin position="131"/>
        <end position="169"/>
    </location>
</feature>
<accession>A0AAV5LCE4</accession>
<feature type="domain" description="SHSP" evidence="8">
    <location>
        <begin position="19"/>
        <end position="124"/>
    </location>
</feature>
<sequence>MANIRGTRVLGDRRQSRDHLVEEFVPLFGWTEDSKGYYLLVQLPDFKSDQLRLQVDSNGDIILSGERKVNGGKAVYVKQTYELPKDSDVDKITGTFDEELLHITIPRQEEKVVESEHEENVHISPGNGQEPPKKTENLGRHDDGRYDYKQDHDNQTKGDESKKTGHVDSFPKEFVNGLKAGPMQRAMELLMKNRGIALAIVVAFSLGMLVSRMFESTGQ</sequence>
<reference evidence="9 10" key="1">
    <citation type="journal article" date="2021" name="Commun. Biol.">
        <title>The genome of Shorea leprosula (Dipterocarpaceae) highlights the ecological relevance of drought in aseasonal tropical rainforests.</title>
        <authorList>
            <person name="Ng K.K.S."/>
            <person name="Kobayashi M.J."/>
            <person name="Fawcett J.A."/>
            <person name="Hatakeyama M."/>
            <person name="Paape T."/>
            <person name="Ng C.H."/>
            <person name="Ang C.C."/>
            <person name="Tnah L.H."/>
            <person name="Lee C.T."/>
            <person name="Nishiyama T."/>
            <person name="Sese J."/>
            <person name="O'Brien M.J."/>
            <person name="Copetti D."/>
            <person name="Mohd Noor M.I."/>
            <person name="Ong R.C."/>
            <person name="Putra M."/>
            <person name="Sireger I.Z."/>
            <person name="Indrioko S."/>
            <person name="Kosugi Y."/>
            <person name="Izuno A."/>
            <person name="Isagi Y."/>
            <person name="Lee S.L."/>
            <person name="Shimizu K.K."/>
        </authorList>
    </citation>
    <scope>NUCLEOTIDE SEQUENCE [LARGE SCALE GENOMIC DNA]</scope>
    <source>
        <strain evidence="9">214</strain>
    </source>
</reference>
<evidence type="ECO:0000256" key="1">
    <source>
        <dbReference type="ARBA" id="ARBA00004162"/>
    </source>
</evidence>
<proteinExistence type="inferred from homology"/>
<dbReference type="InterPro" id="IPR002068">
    <property type="entry name" value="A-crystallin/Hsp20_dom"/>
</dbReference>
<gene>
    <name evidence="9" type="ORF">SLEP1_g43072</name>
</gene>
<evidence type="ECO:0000256" key="4">
    <source>
        <dbReference type="PROSITE-ProRule" id="PRU00285"/>
    </source>
</evidence>
<keyword evidence="7" id="KW-0472">Membrane</keyword>
<name>A0AAV5LCE4_9ROSI</name>
<evidence type="ECO:0000256" key="2">
    <source>
        <dbReference type="ARBA" id="ARBA00022475"/>
    </source>
</evidence>
<feature type="region of interest" description="Disordered" evidence="6">
    <location>
        <begin position="107"/>
        <end position="169"/>
    </location>
</feature>
<keyword evidence="3" id="KW-0611">Plant defense</keyword>